<keyword evidence="1" id="KW-0418">Kinase</keyword>
<protein>
    <submittedName>
        <fullName evidence="1">Cytidylate kinase-like family protein</fullName>
    </submittedName>
</protein>
<evidence type="ECO:0000313" key="2">
    <source>
        <dbReference type="Proteomes" id="UP000810292"/>
    </source>
</evidence>
<dbReference type="AlphaFoldDB" id="A0A9D9IBW3"/>
<dbReference type="Gene3D" id="3.40.50.300">
    <property type="entry name" value="P-loop containing nucleotide triphosphate hydrolases"/>
    <property type="match status" value="1"/>
</dbReference>
<dbReference type="Pfam" id="PF13189">
    <property type="entry name" value="Cytidylate_kin2"/>
    <property type="match status" value="1"/>
</dbReference>
<comment type="caution">
    <text evidence="1">The sequence shown here is derived from an EMBL/GenBank/DDBJ whole genome shotgun (WGS) entry which is preliminary data.</text>
</comment>
<reference evidence="1" key="2">
    <citation type="journal article" date="2021" name="PeerJ">
        <title>Extensive microbial diversity within the chicken gut microbiome revealed by metagenomics and culture.</title>
        <authorList>
            <person name="Gilroy R."/>
            <person name="Ravi A."/>
            <person name="Getino M."/>
            <person name="Pursley I."/>
            <person name="Horton D.L."/>
            <person name="Alikhan N.F."/>
            <person name="Baker D."/>
            <person name="Gharbi K."/>
            <person name="Hall N."/>
            <person name="Watson M."/>
            <person name="Adriaenssens E.M."/>
            <person name="Foster-Nyarko E."/>
            <person name="Jarju S."/>
            <person name="Secka A."/>
            <person name="Antonio M."/>
            <person name="Oren A."/>
            <person name="Chaudhuri R.R."/>
            <person name="La Ragione R."/>
            <person name="Hildebrand F."/>
            <person name="Pallen M.J."/>
        </authorList>
    </citation>
    <scope>NUCLEOTIDE SEQUENCE</scope>
    <source>
        <strain evidence="1">14700</strain>
    </source>
</reference>
<name>A0A9D9IBW3_9SPIO</name>
<proteinExistence type="predicted"/>
<dbReference type="SUPFAM" id="SSF52540">
    <property type="entry name" value="P-loop containing nucleoside triphosphate hydrolases"/>
    <property type="match status" value="1"/>
</dbReference>
<keyword evidence="1" id="KW-0808">Transferase</keyword>
<evidence type="ECO:0000313" key="1">
    <source>
        <dbReference type="EMBL" id="MBO8468999.1"/>
    </source>
</evidence>
<dbReference type="GO" id="GO:0016301">
    <property type="term" value="F:kinase activity"/>
    <property type="evidence" value="ECO:0007669"/>
    <property type="project" value="UniProtKB-KW"/>
</dbReference>
<sequence length="198" mass="22337">MSTGGSMNKIITISRQFGAGGHSVAKLVAENLGVECYDSILLDKLAEETGFEKEYIKDTGEASLESKLWSFFSGHAEASQQDYLWIAHSRIIEELADKGPCVIVGRSADFVLREKKNLVSVFLHASKEFRIKRIKELYGEKENITERTLADIDKRRASYYQYYTDRRWGDVDNYTLSLDTSVLGVKKCAEIITMACGK</sequence>
<dbReference type="Proteomes" id="UP000810292">
    <property type="component" value="Unassembled WGS sequence"/>
</dbReference>
<dbReference type="EMBL" id="JADIMF010000070">
    <property type="protein sequence ID" value="MBO8468999.1"/>
    <property type="molecule type" value="Genomic_DNA"/>
</dbReference>
<accession>A0A9D9IBW3</accession>
<gene>
    <name evidence="1" type="ORF">IAA72_04350</name>
</gene>
<organism evidence="1 2">
    <name type="scientific">Candidatus Ornithospirochaeta stercoravium</name>
    <dbReference type="NCBI Taxonomy" id="2840897"/>
    <lineage>
        <taxon>Bacteria</taxon>
        <taxon>Pseudomonadati</taxon>
        <taxon>Spirochaetota</taxon>
        <taxon>Spirochaetia</taxon>
        <taxon>Spirochaetales</taxon>
        <taxon>Spirochaetaceae</taxon>
        <taxon>Spirochaetaceae incertae sedis</taxon>
        <taxon>Candidatus Ornithospirochaeta</taxon>
    </lineage>
</organism>
<reference evidence="1" key="1">
    <citation type="submission" date="2020-10" db="EMBL/GenBank/DDBJ databases">
        <authorList>
            <person name="Gilroy R."/>
        </authorList>
    </citation>
    <scope>NUCLEOTIDE SEQUENCE</scope>
    <source>
        <strain evidence="1">14700</strain>
    </source>
</reference>
<dbReference type="InterPro" id="IPR027417">
    <property type="entry name" value="P-loop_NTPase"/>
</dbReference>